<evidence type="ECO:0000256" key="1">
    <source>
        <dbReference type="ARBA" id="ARBA00004141"/>
    </source>
</evidence>
<dbReference type="Pfam" id="PF00528">
    <property type="entry name" value="BPD_transp_1"/>
    <property type="match status" value="1"/>
</dbReference>
<feature type="transmembrane region" description="Helical" evidence="5">
    <location>
        <begin position="305"/>
        <end position="324"/>
    </location>
</feature>
<evidence type="ECO:0000313" key="8">
    <source>
        <dbReference type="EMBL" id="MBB5791738.1"/>
    </source>
</evidence>
<feature type="region of interest" description="Disordered" evidence="6">
    <location>
        <begin position="1"/>
        <end position="37"/>
    </location>
</feature>
<accession>A0A7W9GXU4</accession>
<evidence type="ECO:0000256" key="5">
    <source>
        <dbReference type="RuleBase" id="RU363032"/>
    </source>
</evidence>
<comment type="subcellular location">
    <subcellularLocation>
        <location evidence="5">Cell membrane</location>
        <topology evidence="5">Multi-pass membrane protein</topology>
    </subcellularLocation>
    <subcellularLocation>
        <location evidence="1">Membrane</location>
        <topology evidence="1">Multi-pass membrane protein</topology>
    </subcellularLocation>
</comment>
<gene>
    <name evidence="8" type="ORF">HD601_006313</name>
</gene>
<dbReference type="RefSeq" id="WP_184828743.1">
    <property type="nucleotide sequence ID" value="NZ_JACHMM010000001.1"/>
</dbReference>
<evidence type="ECO:0000256" key="2">
    <source>
        <dbReference type="ARBA" id="ARBA00022692"/>
    </source>
</evidence>
<dbReference type="EMBL" id="JACHMM010000001">
    <property type="protein sequence ID" value="MBB5791738.1"/>
    <property type="molecule type" value="Genomic_DNA"/>
</dbReference>
<feature type="transmembrane region" description="Helical" evidence="5">
    <location>
        <begin position="227"/>
        <end position="248"/>
    </location>
</feature>
<dbReference type="PROSITE" id="PS50928">
    <property type="entry name" value="ABC_TM1"/>
    <property type="match status" value="1"/>
</dbReference>
<feature type="transmembrane region" description="Helical" evidence="5">
    <location>
        <begin position="57"/>
        <end position="79"/>
    </location>
</feature>
<dbReference type="PANTHER" id="PTHR43839:SF3">
    <property type="entry name" value="OLIGOPEPTIDE ABC TRANSPORTER, PERMEASE PROTEIN"/>
    <property type="match status" value="1"/>
</dbReference>
<name>A0A7W9GXU4_9ACTN</name>
<dbReference type="InterPro" id="IPR025966">
    <property type="entry name" value="OppC_N"/>
</dbReference>
<dbReference type="SUPFAM" id="SSF161098">
    <property type="entry name" value="MetI-like"/>
    <property type="match status" value="1"/>
</dbReference>
<keyword evidence="9" id="KW-1185">Reference proteome</keyword>
<keyword evidence="3 5" id="KW-1133">Transmembrane helix</keyword>
<feature type="domain" description="ABC transmembrane type-1" evidence="7">
    <location>
        <begin position="185"/>
        <end position="381"/>
    </location>
</feature>
<dbReference type="GO" id="GO:0005886">
    <property type="term" value="C:plasma membrane"/>
    <property type="evidence" value="ECO:0007669"/>
    <property type="project" value="UniProtKB-SubCell"/>
</dbReference>
<dbReference type="AlphaFoldDB" id="A0A7W9GXU4"/>
<evidence type="ECO:0000259" key="7">
    <source>
        <dbReference type="PROSITE" id="PS50928"/>
    </source>
</evidence>
<dbReference type="Proteomes" id="UP000542813">
    <property type="component" value="Unassembled WGS sequence"/>
</dbReference>
<dbReference type="Gene3D" id="1.10.3720.10">
    <property type="entry name" value="MetI-like"/>
    <property type="match status" value="1"/>
</dbReference>
<evidence type="ECO:0000313" key="9">
    <source>
        <dbReference type="Proteomes" id="UP000542813"/>
    </source>
</evidence>
<dbReference type="InterPro" id="IPR035906">
    <property type="entry name" value="MetI-like_sf"/>
</dbReference>
<keyword evidence="4 5" id="KW-0472">Membrane</keyword>
<dbReference type="GO" id="GO:0055085">
    <property type="term" value="P:transmembrane transport"/>
    <property type="evidence" value="ECO:0007669"/>
    <property type="project" value="InterPro"/>
</dbReference>
<keyword evidence="5" id="KW-0813">Transport</keyword>
<feature type="transmembrane region" description="Helical" evidence="5">
    <location>
        <begin position="181"/>
        <end position="206"/>
    </location>
</feature>
<organism evidence="8 9">
    <name type="scientific">Jiangella mangrovi</name>
    <dbReference type="NCBI Taxonomy" id="1524084"/>
    <lineage>
        <taxon>Bacteria</taxon>
        <taxon>Bacillati</taxon>
        <taxon>Actinomycetota</taxon>
        <taxon>Actinomycetes</taxon>
        <taxon>Jiangellales</taxon>
        <taxon>Jiangellaceae</taxon>
        <taxon>Jiangella</taxon>
    </lineage>
</organism>
<feature type="transmembrane region" description="Helical" evidence="5">
    <location>
        <begin position="360"/>
        <end position="380"/>
    </location>
</feature>
<comment type="caution">
    <text evidence="8">The sequence shown here is derived from an EMBL/GenBank/DDBJ whole genome shotgun (WGS) entry which is preliminary data.</text>
</comment>
<dbReference type="CDD" id="cd06261">
    <property type="entry name" value="TM_PBP2"/>
    <property type="match status" value="1"/>
</dbReference>
<evidence type="ECO:0000256" key="4">
    <source>
        <dbReference type="ARBA" id="ARBA00023136"/>
    </source>
</evidence>
<dbReference type="Pfam" id="PF12911">
    <property type="entry name" value="OppC_N"/>
    <property type="match status" value="1"/>
</dbReference>
<comment type="similarity">
    <text evidence="5">Belongs to the binding-protein-dependent transport system permease family.</text>
</comment>
<feature type="compositionally biased region" description="Low complexity" evidence="6">
    <location>
        <begin position="11"/>
        <end position="32"/>
    </location>
</feature>
<evidence type="ECO:0000256" key="6">
    <source>
        <dbReference type="SAM" id="MobiDB-lite"/>
    </source>
</evidence>
<keyword evidence="2 5" id="KW-0812">Transmembrane</keyword>
<sequence>MSTDQLPDQSPRPADPSADAPAETPAELATETGRSTADVTVASQRQLIWWRFRRHRLAMAGLWVMIAMYVVAIFAGFFAPFSKDTTSADHAYQPPQLPSFSFSEGFYVHPTTGSTDPETLARVFEEDTSRVVNLGFFVRGDEYSLLGVIDTNIHLFGPTEAGERFYLLGADRTGGDLLSKIIYGAQISLSLGLAGVAISLVLGLVLGGISGYFGGWIDSVIQRIIELIMSIPTLPLWLGLAAAIPPQWGPTRTYFMITIILSLLGWTSLARVIRGRLLQTRTEDYVLAAKLDGVRTRRIISRHMLPSFLSHIIATVSLAVPAMILAETSLSFLGLGLRAPAVSWGVLLQDAQSVQVVATAPWLLLPGLAVVVAVVAFNFVGDGLRDSADPYGRRTT</sequence>
<evidence type="ECO:0000256" key="3">
    <source>
        <dbReference type="ARBA" id="ARBA00022989"/>
    </source>
</evidence>
<dbReference type="PANTHER" id="PTHR43839">
    <property type="entry name" value="OPPC IN A BINDING PROTEIN-DEPENDENT TRANSPORT SYSTEM"/>
    <property type="match status" value="1"/>
</dbReference>
<feature type="transmembrane region" description="Helical" evidence="5">
    <location>
        <begin position="254"/>
        <end position="273"/>
    </location>
</feature>
<reference evidence="8 9" key="1">
    <citation type="submission" date="2020-08" db="EMBL/GenBank/DDBJ databases">
        <title>Sequencing the genomes of 1000 actinobacteria strains.</title>
        <authorList>
            <person name="Klenk H.-P."/>
        </authorList>
    </citation>
    <scope>NUCLEOTIDE SEQUENCE [LARGE SCALE GENOMIC DNA]</scope>
    <source>
        <strain evidence="8 9">DSM 102122</strain>
    </source>
</reference>
<proteinExistence type="inferred from homology"/>
<protein>
    <submittedName>
        <fullName evidence="8">Peptide/nickel transport system permease protein</fullName>
    </submittedName>
</protein>
<dbReference type="InterPro" id="IPR000515">
    <property type="entry name" value="MetI-like"/>
</dbReference>